<reference evidence="2 3" key="1">
    <citation type="submission" date="2023-09" db="EMBL/GenBank/DDBJ databases">
        <authorList>
            <person name="Wang M."/>
        </authorList>
    </citation>
    <scope>NUCLEOTIDE SEQUENCE [LARGE SCALE GENOMIC DNA]</scope>
    <source>
        <strain evidence="2">GT-2023</strain>
        <tissue evidence="2">Liver</tissue>
    </source>
</reference>
<sequence>MGDPSSKESASPKPRCPRIQHDANGLLWKAYHTHPPLRDHSRDASGSELAEIPEGTRGGLSLCSPVNPQACSPGKCG</sequence>
<dbReference type="Proteomes" id="UP001558613">
    <property type="component" value="Unassembled WGS sequence"/>
</dbReference>
<evidence type="ECO:0000256" key="1">
    <source>
        <dbReference type="SAM" id="MobiDB-lite"/>
    </source>
</evidence>
<feature type="region of interest" description="Disordered" evidence="1">
    <location>
        <begin position="1"/>
        <end position="22"/>
    </location>
</feature>
<evidence type="ECO:0000313" key="3">
    <source>
        <dbReference type="Proteomes" id="UP001558613"/>
    </source>
</evidence>
<name>A0ABR3M4Q6_9TELE</name>
<evidence type="ECO:0000313" key="2">
    <source>
        <dbReference type="EMBL" id="KAL1258648.1"/>
    </source>
</evidence>
<feature type="compositionally biased region" description="Basic and acidic residues" evidence="1">
    <location>
        <begin position="36"/>
        <end position="45"/>
    </location>
</feature>
<proteinExistence type="predicted"/>
<accession>A0ABR3M4Q6</accession>
<keyword evidence="3" id="KW-1185">Reference proteome</keyword>
<comment type="caution">
    <text evidence="2">The sequence shown here is derived from an EMBL/GenBank/DDBJ whole genome shotgun (WGS) entry which is preliminary data.</text>
</comment>
<protein>
    <submittedName>
        <fullName evidence="2">Uncharacterized protein</fullName>
    </submittedName>
</protein>
<gene>
    <name evidence="2" type="ORF">QQF64_009225</name>
</gene>
<dbReference type="EMBL" id="JAYMGO010000016">
    <property type="protein sequence ID" value="KAL1258648.1"/>
    <property type="molecule type" value="Genomic_DNA"/>
</dbReference>
<organism evidence="2 3">
    <name type="scientific">Cirrhinus molitorella</name>
    <name type="common">mud carp</name>
    <dbReference type="NCBI Taxonomy" id="172907"/>
    <lineage>
        <taxon>Eukaryota</taxon>
        <taxon>Metazoa</taxon>
        <taxon>Chordata</taxon>
        <taxon>Craniata</taxon>
        <taxon>Vertebrata</taxon>
        <taxon>Euteleostomi</taxon>
        <taxon>Actinopterygii</taxon>
        <taxon>Neopterygii</taxon>
        <taxon>Teleostei</taxon>
        <taxon>Ostariophysi</taxon>
        <taxon>Cypriniformes</taxon>
        <taxon>Cyprinidae</taxon>
        <taxon>Labeoninae</taxon>
        <taxon>Labeonini</taxon>
        <taxon>Cirrhinus</taxon>
    </lineage>
</organism>
<feature type="region of interest" description="Disordered" evidence="1">
    <location>
        <begin position="34"/>
        <end position="77"/>
    </location>
</feature>